<dbReference type="Proteomes" id="UP001152747">
    <property type="component" value="Unassembled WGS sequence"/>
</dbReference>
<evidence type="ECO:0000256" key="1">
    <source>
        <dbReference type="SAM" id="Phobius"/>
    </source>
</evidence>
<dbReference type="SUPFAM" id="SSF81321">
    <property type="entry name" value="Family A G protein-coupled receptor-like"/>
    <property type="match status" value="1"/>
</dbReference>
<proteinExistence type="predicted"/>
<evidence type="ECO:0000313" key="2">
    <source>
        <dbReference type="EMBL" id="CAI5438184.1"/>
    </source>
</evidence>
<dbReference type="PANTHER" id="PTHR45830">
    <property type="entry name" value="SERPENTINE RECEPTOR, CLASS I"/>
    <property type="match status" value="1"/>
</dbReference>
<keyword evidence="3" id="KW-1185">Reference proteome</keyword>
<dbReference type="AlphaFoldDB" id="A0A9P1MSL2"/>
<gene>
    <name evidence="2" type="ORF">CAMP_LOCUS821</name>
</gene>
<name>A0A9P1MSL2_9PELO</name>
<reference evidence="2" key="1">
    <citation type="submission" date="2022-11" db="EMBL/GenBank/DDBJ databases">
        <authorList>
            <person name="Kikuchi T."/>
        </authorList>
    </citation>
    <scope>NUCLEOTIDE SEQUENCE</scope>
    <source>
        <strain evidence="2">PS1010</strain>
    </source>
</reference>
<feature type="transmembrane region" description="Helical" evidence="1">
    <location>
        <begin position="277"/>
        <end position="300"/>
    </location>
</feature>
<dbReference type="Pfam" id="PF10327">
    <property type="entry name" value="7TM_GPCR_Sri"/>
    <property type="match status" value="1"/>
</dbReference>
<protein>
    <submittedName>
        <fullName evidence="2">Uncharacterized protein</fullName>
    </submittedName>
</protein>
<sequence>MVVISFEPPFLLLLYYRIIGSISILLNTFALYLILFKGVKMDNFKYYLLAFQICCTCADVHVTFLMQPIGLFPMIAGYCNGILAVYFDISPEALVSIADLFNALQTSSLTLCFIRKHQAIAKISKTQQISKPFLIAIIIILIVVSIVIAITFYLSGMTTAEQLAYIISTQPDYYPHFLKLHNFAIYKLTPLITFSMTLIVLHGFICVNVIVLTTSQMFKLLKYNLLRISASSYDKHRSALKSLFAQFLTSSLCLTPPVILSAAIMVEYEKLQVLSHFLLAIFSTHSTANVIVMIITFPAYRRFVLFWKKPPALITTSYSIALRQKIAY</sequence>
<evidence type="ECO:0000313" key="3">
    <source>
        <dbReference type="Proteomes" id="UP001152747"/>
    </source>
</evidence>
<keyword evidence="1" id="KW-0472">Membrane</keyword>
<accession>A0A9P1MSL2</accession>
<keyword evidence="1" id="KW-1133">Transmembrane helix</keyword>
<dbReference type="InterPro" id="IPR019429">
    <property type="entry name" value="7TM_GPCR_serpentine_rcpt_Sri"/>
</dbReference>
<feature type="transmembrane region" description="Helical" evidence="1">
    <location>
        <begin position="14"/>
        <end position="34"/>
    </location>
</feature>
<dbReference type="PANTHER" id="PTHR45830:SF15">
    <property type="entry name" value="SERPENTINE RECEPTOR, CLASS I"/>
    <property type="match status" value="1"/>
</dbReference>
<keyword evidence="1" id="KW-0812">Transmembrane</keyword>
<dbReference type="OrthoDB" id="5861142at2759"/>
<feature type="transmembrane region" description="Helical" evidence="1">
    <location>
        <begin position="133"/>
        <end position="154"/>
    </location>
</feature>
<organism evidence="2 3">
    <name type="scientific">Caenorhabditis angaria</name>
    <dbReference type="NCBI Taxonomy" id="860376"/>
    <lineage>
        <taxon>Eukaryota</taxon>
        <taxon>Metazoa</taxon>
        <taxon>Ecdysozoa</taxon>
        <taxon>Nematoda</taxon>
        <taxon>Chromadorea</taxon>
        <taxon>Rhabditida</taxon>
        <taxon>Rhabditina</taxon>
        <taxon>Rhabditomorpha</taxon>
        <taxon>Rhabditoidea</taxon>
        <taxon>Rhabditidae</taxon>
        <taxon>Peloderinae</taxon>
        <taxon>Caenorhabditis</taxon>
    </lineage>
</organism>
<comment type="caution">
    <text evidence="2">The sequence shown here is derived from an EMBL/GenBank/DDBJ whole genome shotgun (WGS) entry which is preliminary data.</text>
</comment>
<dbReference type="Gene3D" id="1.20.1070.10">
    <property type="entry name" value="Rhodopsin 7-helix transmembrane proteins"/>
    <property type="match status" value="1"/>
</dbReference>
<dbReference type="EMBL" id="CANHGI010000001">
    <property type="protein sequence ID" value="CAI5438184.1"/>
    <property type="molecule type" value="Genomic_DNA"/>
</dbReference>
<feature type="transmembrane region" description="Helical" evidence="1">
    <location>
        <begin position="191"/>
        <end position="212"/>
    </location>
</feature>
<feature type="transmembrane region" description="Helical" evidence="1">
    <location>
        <begin position="243"/>
        <end position="265"/>
    </location>
</feature>